<keyword evidence="2" id="KW-0812">Transmembrane</keyword>
<sequence length="229" mass="26429">MDLDKVNALLRQATETIGCDMDCQNANKKKELEKIFLDAKNDVVNAPLKLKTAAKNYYEFSSGDVGYNEYLDKELTAEVITKTADFETKFNTNAANVERTIEMLDGLALNRQNIVDSLQTFEEKNAKLSEQISDTENDTLMDERKMFYEEEGISGLGFYYNVMWFFYYAVLIIFVVLNFTNVSVYSLRQRIAVFVLLAIYPYFASKLLNWFLKIVEAIKNILPKNSRLD</sequence>
<dbReference type="EMBL" id="MN739740">
    <property type="protein sequence ID" value="QHT24122.1"/>
    <property type="molecule type" value="Genomic_DNA"/>
</dbReference>
<name>A0A6C0E5Y2_9ZZZZ</name>
<evidence type="ECO:0000256" key="2">
    <source>
        <dbReference type="SAM" id="Phobius"/>
    </source>
</evidence>
<protein>
    <submittedName>
        <fullName evidence="3">Uncharacterized protein</fullName>
    </submittedName>
</protein>
<organism evidence="3">
    <name type="scientific">viral metagenome</name>
    <dbReference type="NCBI Taxonomy" id="1070528"/>
    <lineage>
        <taxon>unclassified sequences</taxon>
        <taxon>metagenomes</taxon>
        <taxon>organismal metagenomes</taxon>
    </lineage>
</organism>
<accession>A0A6C0E5Y2</accession>
<evidence type="ECO:0000256" key="1">
    <source>
        <dbReference type="SAM" id="Coils"/>
    </source>
</evidence>
<keyword evidence="2" id="KW-1133">Transmembrane helix</keyword>
<feature type="transmembrane region" description="Helical" evidence="2">
    <location>
        <begin position="158"/>
        <end position="179"/>
    </location>
</feature>
<feature type="coiled-coil region" evidence="1">
    <location>
        <begin position="111"/>
        <end position="138"/>
    </location>
</feature>
<dbReference type="AlphaFoldDB" id="A0A6C0E5Y2"/>
<evidence type="ECO:0000313" key="3">
    <source>
        <dbReference type="EMBL" id="QHT24122.1"/>
    </source>
</evidence>
<keyword evidence="2" id="KW-0472">Membrane</keyword>
<proteinExistence type="predicted"/>
<feature type="transmembrane region" description="Helical" evidence="2">
    <location>
        <begin position="191"/>
        <end position="212"/>
    </location>
</feature>
<reference evidence="3" key="1">
    <citation type="journal article" date="2020" name="Nature">
        <title>Giant virus diversity and host interactions through global metagenomics.</title>
        <authorList>
            <person name="Schulz F."/>
            <person name="Roux S."/>
            <person name="Paez-Espino D."/>
            <person name="Jungbluth S."/>
            <person name="Walsh D.A."/>
            <person name="Denef V.J."/>
            <person name="McMahon K.D."/>
            <person name="Konstantinidis K.T."/>
            <person name="Eloe-Fadrosh E.A."/>
            <person name="Kyrpides N.C."/>
            <person name="Woyke T."/>
        </authorList>
    </citation>
    <scope>NUCLEOTIDE SEQUENCE</scope>
    <source>
        <strain evidence="3">GVMAG-M-3300023179-132</strain>
    </source>
</reference>
<keyword evidence="1" id="KW-0175">Coiled coil</keyword>